<keyword evidence="1" id="KW-1133">Transmembrane helix</keyword>
<sequence>MYNNLLPLYLSDCVFSVLCAVLSAVFLAFSSCVAFRLFTPDKKELTEDDRIFGGTLFNSEYFMQTVNLRFLSVYISIFILFGAVCYLLAAAKIFVENLFII</sequence>
<protein>
    <submittedName>
        <fullName evidence="2">Uncharacterized protein</fullName>
    </submittedName>
</protein>
<dbReference type="AlphaFoldDB" id="A0A645IRP8"/>
<feature type="transmembrane region" description="Helical" evidence="1">
    <location>
        <begin position="71"/>
        <end position="95"/>
    </location>
</feature>
<proteinExistence type="predicted"/>
<keyword evidence="1" id="KW-0812">Transmembrane</keyword>
<dbReference type="EMBL" id="VSSQ01120667">
    <property type="protein sequence ID" value="MPN53502.1"/>
    <property type="molecule type" value="Genomic_DNA"/>
</dbReference>
<evidence type="ECO:0000313" key="2">
    <source>
        <dbReference type="EMBL" id="MPN53502.1"/>
    </source>
</evidence>
<keyword evidence="1" id="KW-0472">Membrane</keyword>
<comment type="caution">
    <text evidence="2">The sequence shown here is derived from an EMBL/GenBank/DDBJ whole genome shotgun (WGS) entry which is preliminary data.</text>
</comment>
<accession>A0A645IRP8</accession>
<feature type="transmembrane region" description="Helical" evidence="1">
    <location>
        <begin position="14"/>
        <end position="38"/>
    </location>
</feature>
<name>A0A645IRP8_9ZZZZ</name>
<evidence type="ECO:0000256" key="1">
    <source>
        <dbReference type="SAM" id="Phobius"/>
    </source>
</evidence>
<organism evidence="2">
    <name type="scientific">bioreactor metagenome</name>
    <dbReference type="NCBI Taxonomy" id="1076179"/>
    <lineage>
        <taxon>unclassified sequences</taxon>
        <taxon>metagenomes</taxon>
        <taxon>ecological metagenomes</taxon>
    </lineage>
</organism>
<gene>
    <name evidence="2" type="ORF">SDC9_201166</name>
</gene>
<reference evidence="2" key="1">
    <citation type="submission" date="2019-08" db="EMBL/GenBank/DDBJ databases">
        <authorList>
            <person name="Kucharzyk K."/>
            <person name="Murdoch R.W."/>
            <person name="Higgins S."/>
            <person name="Loffler F."/>
        </authorList>
    </citation>
    <scope>NUCLEOTIDE SEQUENCE</scope>
</reference>